<sequence length="169" mass="18659">MKLCFANKHATGTYAMATDVPLGTPIVAEHKDKPNVMEGQGTTHEVLQDLPGSNFGLPNASATPDSSPTSNNKRKRASGLTQEDLIECSNMTDAMREIASAVNNTCHAETHPHLYKAVMDLTVFDQKERLIVLDYLTEHKAKGLNFIKMDDEVRQASFKRMLKANSDLL</sequence>
<dbReference type="Gramene" id="HORVU.MOREX.r3.1HG0045670.1">
    <property type="protein sequence ID" value="HORVU.MOREX.r3.1HG0045670.1.CDS1"/>
    <property type="gene ID" value="HORVU.MOREX.r3.1HG0045670"/>
</dbReference>
<dbReference type="PANTHER" id="PTHR47127">
    <property type="entry name" value="10A19I.15"/>
    <property type="match status" value="1"/>
</dbReference>
<evidence type="ECO:0000313" key="2">
    <source>
        <dbReference type="EnsemblPlants" id="HORVU.MOREX.r3.1HG0045670.1.CDS1"/>
    </source>
</evidence>
<reference evidence="2" key="2">
    <citation type="submission" date="2020-10" db="EMBL/GenBank/DDBJ databases">
        <authorList>
            <person name="Scholz U."/>
            <person name="Mascher M."/>
            <person name="Fiebig A."/>
        </authorList>
    </citation>
    <scope>NUCLEOTIDE SEQUENCE [LARGE SCALE GENOMIC DNA]</scope>
    <source>
        <strain evidence="2">cv. Morex</strain>
    </source>
</reference>
<reference evidence="2" key="3">
    <citation type="submission" date="2022-01" db="UniProtKB">
        <authorList>
            <consortium name="EnsemblPlants"/>
        </authorList>
    </citation>
    <scope>IDENTIFICATION</scope>
    <source>
        <strain evidence="2">subsp. vulgare</strain>
    </source>
</reference>
<protein>
    <submittedName>
        <fullName evidence="2">Uncharacterized protein</fullName>
    </submittedName>
</protein>
<dbReference type="AlphaFoldDB" id="A0A8I6WFR7"/>
<dbReference type="Proteomes" id="UP000011116">
    <property type="component" value="Chromosome 1H"/>
</dbReference>
<feature type="region of interest" description="Disordered" evidence="1">
    <location>
        <begin position="46"/>
        <end position="81"/>
    </location>
</feature>
<evidence type="ECO:0000256" key="1">
    <source>
        <dbReference type="SAM" id="MobiDB-lite"/>
    </source>
</evidence>
<reference evidence="3" key="1">
    <citation type="journal article" date="2012" name="Nature">
        <title>A physical, genetic and functional sequence assembly of the barley genome.</title>
        <authorList>
            <consortium name="The International Barley Genome Sequencing Consortium"/>
            <person name="Mayer K.F."/>
            <person name="Waugh R."/>
            <person name="Brown J.W."/>
            <person name="Schulman A."/>
            <person name="Langridge P."/>
            <person name="Platzer M."/>
            <person name="Fincher G.B."/>
            <person name="Muehlbauer G.J."/>
            <person name="Sato K."/>
            <person name="Close T.J."/>
            <person name="Wise R.P."/>
            <person name="Stein N."/>
        </authorList>
    </citation>
    <scope>NUCLEOTIDE SEQUENCE [LARGE SCALE GENOMIC DNA]</scope>
    <source>
        <strain evidence="3">cv. Morex</strain>
    </source>
</reference>
<feature type="compositionally biased region" description="Polar residues" evidence="1">
    <location>
        <begin position="60"/>
        <end position="71"/>
    </location>
</feature>
<keyword evidence="3" id="KW-1185">Reference proteome</keyword>
<organism evidence="2 3">
    <name type="scientific">Hordeum vulgare subsp. vulgare</name>
    <name type="common">Domesticated barley</name>
    <dbReference type="NCBI Taxonomy" id="112509"/>
    <lineage>
        <taxon>Eukaryota</taxon>
        <taxon>Viridiplantae</taxon>
        <taxon>Streptophyta</taxon>
        <taxon>Embryophyta</taxon>
        <taxon>Tracheophyta</taxon>
        <taxon>Spermatophyta</taxon>
        <taxon>Magnoliopsida</taxon>
        <taxon>Liliopsida</taxon>
        <taxon>Poales</taxon>
        <taxon>Poaceae</taxon>
        <taxon>BOP clade</taxon>
        <taxon>Pooideae</taxon>
        <taxon>Triticodae</taxon>
        <taxon>Triticeae</taxon>
        <taxon>Hordeinae</taxon>
        <taxon>Hordeum</taxon>
    </lineage>
</organism>
<evidence type="ECO:0000313" key="3">
    <source>
        <dbReference type="Proteomes" id="UP000011116"/>
    </source>
</evidence>
<proteinExistence type="predicted"/>
<name>A0A8I6WFR7_HORVV</name>
<dbReference type="EnsemblPlants" id="HORVU.MOREX.r3.1HG0045670.1">
    <property type="protein sequence ID" value="HORVU.MOREX.r3.1HG0045670.1.CDS1"/>
    <property type="gene ID" value="HORVU.MOREX.r3.1HG0045670"/>
</dbReference>
<accession>A0A8I6WFR7</accession>